<accession>A0A5B8M997</accession>
<dbReference type="InterPro" id="IPR052519">
    <property type="entry name" value="Euk-type_GlcNAc_Kinase"/>
</dbReference>
<dbReference type="EMBL" id="CP042305">
    <property type="protein sequence ID" value="QDZ16222.1"/>
    <property type="molecule type" value="Genomic_DNA"/>
</dbReference>
<dbReference type="KEGG" id="huw:FPZ11_16950"/>
<sequence length="302" mass="29976">MTGLLAGVDAGGTKCTVRLERVDGTLFGETTFDADDWEAEPAAAAAAWIRARVDQAASGEPIEAIGVGAQGCDNPAVAAELGTALGELGSPAVVVNDAALLVPAAGLTEGIGVIAGTGSIAVGKTADGSSIHAGGWGWVIGDEGGGAALVRDATVAALTASDSGLDDDGLLAALLTAFEVPNAERLARAVNDDPSISNWAPRAPVVFAAAEAGSARAAAVVDGAAARLAGLVDQVGKRGAIGRSVVAAGSVIVNQPRMFDAFRAAVAHRHPELEVVLLQDDPVAGGVVLARRLSASQLALSR</sequence>
<dbReference type="Proteomes" id="UP000320216">
    <property type="component" value="Chromosome"/>
</dbReference>
<evidence type="ECO:0000313" key="3">
    <source>
        <dbReference type="Proteomes" id="UP000320216"/>
    </source>
</evidence>
<dbReference type="AlphaFoldDB" id="A0A5B8M997"/>
<keyword evidence="3" id="KW-1185">Reference proteome</keyword>
<gene>
    <name evidence="2" type="ORF">FPZ11_16950</name>
</gene>
<organism evidence="2 3">
    <name type="scientific">Humibacter ginsenosidimutans</name>
    <dbReference type="NCBI Taxonomy" id="2599293"/>
    <lineage>
        <taxon>Bacteria</taxon>
        <taxon>Bacillati</taxon>
        <taxon>Actinomycetota</taxon>
        <taxon>Actinomycetes</taxon>
        <taxon>Micrococcales</taxon>
        <taxon>Microbacteriaceae</taxon>
        <taxon>Humibacter</taxon>
    </lineage>
</organism>
<name>A0A5B8M997_9MICO</name>
<evidence type="ECO:0000313" key="2">
    <source>
        <dbReference type="EMBL" id="QDZ16222.1"/>
    </source>
</evidence>
<dbReference type="Pfam" id="PF01869">
    <property type="entry name" value="BcrAD_BadFG"/>
    <property type="match status" value="1"/>
</dbReference>
<dbReference type="SUPFAM" id="SSF53067">
    <property type="entry name" value="Actin-like ATPase domain"/>
    <property type="match status" value="2"/>
</dbReference>
<dbReference type="RefSeq" id="WP_146322226.1">
    <property type="nucleotide sequence ID" value="NZ_CP042305.1"/>
</dbReference>
<dbReference type="PANTHER" id="PTHR43190">
    <property type="entry name" value="N-ACETYL-D-GLUCOSAMINE KINASE"/>
    <property type="match status" value="1"/>
</dbReference>
<dbReference type="OrthoDB" id="8701357at2"/>
<feature type="domain" description="ATPase BadF/BadG/BcrA/BcrD type" evidence="1">
    <location>
        <begin position="7"/>
        <end position="283"/>
    </location>
</feature>
<proteinExistence type="predicted"/>
<dbReference type="Gene3D" id="3.30.420.40">
    <property type="match status" value="2"/>
</dbReference>
<dbReference type="PANTHER" id="PTHR43190:SF3">
    <property type="entry name" value="N-ACETYL-D-GLUCOSAMINE KINASE"/>
    <property type="match status" value="1"/>
</dbReference>
<protein>
    <recommendedName>
        <fullName evidence="1">ATPase BadF/BadG/BcrA/BcrD type domain-containing protein</fullName>
    </recommendedName>
</protein>
<dbReference type="InterPro" id="IPR002731">
    <property type="entry name" value="ATPase_BadF"/>
</dbReference>
<reference evidence="2 3" key="1">
    <citation type="submission" date="2019-07" db="EMBL/GenBank/DDBJ databases">
        <title>Full genome sequence of Humibacter sp. WJ7-1.</title>
        <authorList>
            <person name="Im W.-T."/>
        </authorList>
    </citation>
    <scope>NUCLEOTIDE SEQUENCE [LARGE SCALE GENOMIC DNA]</scope>
    <source>
        <strain evidence="2 3">WJ7-1</strain>
    </source>
</reference>
<evidence type="ECO:0000259" key="1">
    <source>
        <dbReference type="Pfam" id="PF01869"/>
    </source>
</evidence>
<dbReference type="InterPro" id="IPR043129">
    <property type="entry name" value="ATPase_NBD"/>
</dbReference>